<proteinExistence type="predicted"/>
<dbReference type="Proteomes" id="UP000677265">
    <property type="component" value="Unassembled WGS sequence"/>
</dbReference>
<name>A0A942T276_9BACI</name>
<keyword evidence="3" id="KW-1185">Reference proteome</keyword>
<organism evidence="1">
    <name type="scientific">Neobacillus citreus</name>
    <dbReference type="NCBI Taxonomy" id="2833578"/>
    <lineage>
        <taxon>Bacteria</taxon>
        <taxon>Bacillati</taxon>
        <taxon>Bacillota</taxon>
        <taxon>Bacilli</taxon>
        <taxon>Bacillales</taxon>
        <taxon>Bacillaceae</taxon>
        <taxon>Neobacillus</taxon>
    </lineage>
</organism>
<gene>
    <name evidence="2" type="ORF">KHB02_005340</name>
    <name evidence="1" type="ORF">KHB02_21535</name>
</gene>
<evidence type="ECO:0000313" key="3">
    <source>
        <dbReference type="Proteomes" id="UP000677265"/>
    </source>
</evidence>
<sequence length="188" mass="20005">MYHYKYTKLSGQRQSYNNQISVSPLHLQEQMPKVNQLNGLGIPAGWSGPVNPVGWWGPVNNDPGHPVNWAAKINQTGLGAQGQPASWAPMNQTGLSTQGQPASWAPMNQTGLNTQGQMMGWGGPGRPPGWGNYGYPAGWGNPRVPMGWWNNAGQGQPGMFGGLLKVGKGALGGLGILSSIISIGRFLF</sequence>
<dbReference type="AlphaFoldDB" id="A0A942T276"/>
<dbReference type="EMBL" id="JAGYPE010000004">
    <property type="protein sequence ID" value="MBS4183977.1"/>
    <property type="molecule type" value="Genomic_DNA"/>
</dbReference>
<comment type="caution">
    <text evidence="1">The sequence shown here is derived from an EMBL/GenBank/DDBJ whole genome shotgun (WGS) entry which is preliminary data.</text>
</comment>
<dbReference type="RefSeq" id="WP_213143902.1">
    <property type="nucleotide sequence ID" value="NZ_JAGYPE020000006.1"/>
</dbReference>
<reference evidence="1" key="1">
    <citation type="submission" date="2021-05" db="EMBL/GenBank/DDBJ databases">
        <title>Novel Bacillus species.</title>
        <authorList>
            <person name="Liu G."/>
        </authorList>
    </citation>
    <scope>NUCLEOTIDE SEQUENCE</scope>
    <source>
        <strain evidence="1 3">FJAT-50051</strain>
    </source>
</reference>
<protein>
    <submittedName>
        <fullName evidence="1">Uncharacterized protein</fullName>
    </submittedName>
</protein>
<evidence type="ECO:0000313" key="1">
    <source>
        <dbReference type="EMBL" id="MBS4183977.1"/>
    </source>
</evidence>
<evidence type="ECO:0000313" key="2">
    <source>
        <dbReference type="EMBL" id="MCH6264947.1"/>
    </source>
</evidence>
<dbReference type="EMBL" id="JAGYPE020000006">
    <property type="protein sequence ID" value="MCH6264947.1"/>
    <property type="molecule type" value="Genomic_DNA"/>
</dbReference>
<accession>A0A942T276</accession>